<accession>A0AAE1U558</accession>
<dbReference type="SMART" id="SM00225">
    <property type="entry name" value="BTB"/>
    <property type="match status" value="1"/>
</dbReference>
<reference evidence="4" key="1">
    <citation type="submission" date="2023-11" db="EMBL/GenBank/DDBJ databases">
        <title>Genome assemblies of two species of porcelain crab, Petrolisthes cinctipes and Petrolisthes manimaculis (Anomura: Porcellanidae).</title>
        <authorList>
            <person name="Angst P."/>
        </authorList>
    </citation>
    <scope>NUCLEOTIDE SEQUENCE</scope>
    <source>
        <strain evidence="4">PB745_02</strain>
        <tissue evidence="4">Gill</tissue>
    </source>
</reference>
<gene>
    <name evidence="4" type="ORF">Pmani_021588</name>
</gene>
<dbReference type="SUPFAM" id="SSF54695">
    <property type="entry name" value="POZ domain"/>
    <property type="match status" value="1"/>
</dbReference>
<dbReference type="PROSITE" id="PS50097">
    <property type="entry name" value="BTB"/>
    <property type="match status" value="1"/>
</dbReference>
<dbReference type="CDD" id="cd18315">
    <property type="entry name" value="BTB_POZ_BAB-like"/>
    <property type="match status" value="1"/>
</dbReference>
<evidence type="ECO:0000256" key="2">
    <source>
        <dbReference type="SAM" id="MobiDB-lite"/>
    </source>
</evidence>
<name>A0AAE1U558_9EUCA</name>
<feature type="compositionally biased region" description="Low complexity" evidence="2">
    <location>
        <begin position="183"/>
        <end position="198"/>
    </location>
</feature>
<dbReference type="InterPro" id="IPR000210">
    <property type="entry name" value="BTB/POZ_dom"/>
</dbReference>
<feature type="compositionally biased region" description="Low complexity" evidence="2">
    <location>
        <begin position="207"/>
        <end position="217"/>
    </location>
</feature>
<keyword evidence="1" id="KW-0539">Nucleus</keyword>
<dbReference type="PANTHER" id="PTHR23110">
    <property type="entry name" value="BTB DOMAIN TRANSCRIPTION FACTOR"/>
    <property type="match status" value="1"/>
</dbReference>
<evidence type="ECO:0000259" key="3">
    <source>
        <dbReference type="PROSITE" id="PS50097"/>
    </source>
</evidence>
<organism evidence="4 5">
    <name type="scientific">Petrolisthes manimaculis</name>
    <dbReference type="NCBI Taxonomy" id="1843537"/>
    <lineage>
        <taxon>Eukaryota</taxon>
        <taxon>Metazoa</taxon>
        <taxon>Ecdysozoa</taxon>
        <taxon>Arthropoda</taxon>
        <taxon>Crustacea</taxon>
        <taxon>Multicrustacea</taxon>
        <taxon>Malacostraca</taxon>
        <taxon>Eumalacostraca</taxon>
        <taxon>Eucarida</taxon>
        <taxon>Decapoda</taxon>
        <taxon>Pleocyemata</taxon>
        <taxon>Anomura</taxon>
        <taxon>Galatheoidea</taxon>
        <taxon>Porcellanidae</taxon>
        <taxon>Petrolisthes</taxon>
    </lineage>
</organism>
<dbReference type="GO" id="GO:0006357">
    <property type="term" value="P:regulation of transcription by RNA polymerase II"/>
    <property type="evidence" value="ECO:0007669"/>
    <property type="project" value="TreeGrafter"/>
</dbReference>
<proteinExistence type="predicted"/>
<feature type="region of interest" description="Disordered" evidence="2">
    <location>
        <begin position="294"/>
        <end position="337"/>
    </location>
</feature>
<feature type="region of interest" description="Disordered" evidence="2">
    <location>
        <begin position="163"/>
        <end position="274"/>
    </location>
</feature>
<dbReference type="GO" id="GO:0005634">
    <property type="term" value="C:nucleus"/>
    <property type="evidence" value="ECO:0007669"/>
    <property type="project" value="TreeGrafter"/>
</dbReference>
<dbReference type="Proteomes" id="UP001292094">
    <property type="component" value="Unassembled WGS sequence"/>
</dbReference>
<dbReference type="EMBL" id="JAWZYT010002109">
    <property type="protein sequence ID" value="KAK4306605.1"/>
    <property type="molecule type" value="Genomic_DNA"/>
</dbReference>
<comment type="caution">
    <text evidence="4">The sequence shown here is derived from an EMBL/GenBank/DDBJ whole genome shotgun (WGS) entry which is preliminary data.</text>
</comment>
<feature type="compositionally biased region" description="Polar residues" evidence="2">
    <location>
        <begin position="164"/>
        <end position="182"/>
    </location>
</feature>
<evidence type="ECO:0000313" key="5">
    <source>
        <dbReference type="Proteomes" id="UP001292094"/>
    </source>
</evidence>
<dbReference type="InterPro" id="IPR051095">
    <property type="entry name" value="Dros_DevTransReg"/>
</dbReference>
<dbReference type="Pfam" id="PF00651">
    <property type="entry name" value="BTB"/>
    <property type="match status" value="1"/>
</dbReference>
<feature type="region of interest" description="Disordered" evidence="2">
    <location>
        <begin position="20"/>
        <end position="54"/>
    </location>
</feature>
<feature type="compositionally biased region" description="Low complexity" evidence="2">
    <location>
        <begin position="296"/>
        <end position="315"/>
    </location>
</feature>
<keyword evidence="5" id="KW-1185">Reference proteome</keyword>
<evidence type="ECO:0000256" key="1">
    <source>
        <dbReference type="ARBA" id="ARBA00023242"/>
    </source>
</evidence>
<sequence>MVMRPRVEEGRLAHPLISTMVEEGGGGGGGGGGDSSERDPTPAPPTPTHQKPESYQLRHNNHLTLVLEALARDESFMDVTLTAQGRSLKAHKSVLSAVSPYFRGVLRDNPCQHPIIIMPRDVRFEELYSIVNYIYKGEMTVAAEDLTSLLKTAEILQVSGLAPSDSSATLNPNHHESSITGNPRSSSTSSSASSTSAAPPAPRPRPAKQTQQQRTTTTPPPRPKSGDSSINPTDFMDVDMTCVKEEVTSGGEEEDGEEQLSKLPCPQSSPGDDLQHTAEALHEAFSLPYDQNLQQTLPSTSSSSTTFHQSSASTTEALDPSAPSIKSDPDHNMNPQPCTGTIENAHPLRCPHCEEQHRDMDTLLTHLRLRHPTKPSFTCGCGRVFTRQTYQQAHSKLCPNAS</sequence>
<dbReference type="PANTHER" id="PTHR23110:SF109">
    <property type="entry name" value="FI07618P-RELATED"/>
    <property type="match status" value="1"/>
</dbReference>
<dbReference type="Gene3D" id="3.30.710.10">
    <property type="entry name" value="Potassium Channel Kv1.1, Chain A"/>
    <property type="match status" value="1"/>
</dbReference>
<feature type="compositionally biased region" description="Gly residues" evidence="2">
    <location>
        <begin position="23"/>
        <end position="34"/>
    </location>
</feature>
<feature type="domain" description="BTB" evidence="3">
    <location>
        <begin position="77"/>
        <end position="143"/>
    </location>
</feature>
<evidence type="ECO:0000313" key="4">
    <source>
        <dbReference type="EMBL" id="KAK4306605.1"/>
    </source>
</evidence>
<protein>
    <recommendedName>
        <fullName evidence="3">BTB domain-containing protein</fullName>
    </recommendedName>
</protein>
<dbReference type="AlphaFoldDB" id="A0AAE1U558"/>
<dbReference type="InterPro" id="IPR011333">
    <property type="entry name" value="SKP1/BTB/POZ_sf"/>
</dbReference>